<keyword evidence="1" id="KW-0472">Membrane</keyword>
<keyword evidence="1" id="KW-1133">Transmembrane helix</keyword>
<keyword evidence="1" id="KW-0812">Transmembrane</keyword>
<dbReference type="AlphaFoldDB" id="A0AAV1FXR2"/>
<evidence type="ECO:0000256" key="1">
    <source>
        <dbReference type="SAM" id="Phobius"/>
    </source>
</evidence>
<evidence type="ECO:0000313" key="3">
    <source>
        <dbReference type="Proteomes" id="UP001178508"/>
    </source>
</evidence>
<reference evidence="2" key="1">
    <citation type="submission" date="2023-08" db="EMBL/GenBank/DDBJ databases">
        <authorList>
            <person name="Alioto T."/>
            <person name="Alioto T."/>
            <person name="Gomez Garrido J."/>
        </authorList>
    </citation>
    <scope>NUCLEOTIDE SEQUENCE</scope>
</reference>
<evidence type="ECO:0000313" key="2">
    <source>
        <dbReference type="EMBL" id="CAJ1066412.1"/>
    </source>
</evidence>
<protein>
    <submittedName>
        <fullName evidence="2">Gastrula zinc finger protein XlCGF28.1-like, partial</fullName>
    </submittedName>
</protein>
<organism evidence="2 3">
    <name type="scientific">Xyrichtys novacula</name>
    <name type="common">Pearly razorfish</name>
    <name type="synonym">Hemipteronotus novacula</name>
    <dbReference type="NCBI Taxonomy" id="13765"/>
    <lineage>
        <taxon>Eukaryota</taxon>
        <taxon>Metazoa</taxon>
        <taxon>Chordata</taxon>
        <taxon>Craniata</taxon>
        <taxon>Vertebrata</taxon>
        <taxon>Euteleostomi</taxon>
        <taxon>Actinopterygii</taxon>
        <taxon>Neopterygii</taxon>
        <taxon>Teleostei</taxon>
        <taxon>Neoteleostei</taxon>
        <taxon>Acanthomorphata</taxon>
        <taxon>Eupercaria</taxon>
        <taxon>Labriformes</taxon>
        <taxon>Labridae</taxon>
        <taxon>Xyrichtys</taxon>
    </lineage>
</organism>
<dbReference type="EMBL" id="OY660873">
    <property type="protein sequence ID" value="CAJ1066412.1"/>
    <property type="molecule type" value="Genomic_DNA"/>
</dbReference>
<proteinExistence type="predicted"/>
<keyword evidence="3" id="KW-1185">Reference proteome</keyword>
<dbReference type="Proteomes" id="UP001178508">
    <property type="component" value="Chromosome 10"/>
</dbReference>
<gene>
    <name evidence="2" type="ORF">XNOV1_A007462</name>
</gene>
<sequence>MKMFYSAFIESVISFCVICWYGNLAIKNKNSLGSIVRVASKVAGVKFRSLDVIFKEQVLKKAKSIRTDNTHPLHHKYKFLPSGLRLAVPPASKNRYKFSFVPLSIGALNAAERRR</sequence>
<name>A0AAV1FXR2_XYRNO</name>
<feature type="transmembrane region" description="Helical" evidence="1">
    <location>
        <begin position="6"/>
        <end position="26"/>
    </location>
</feature>
<accession>A0AAV1FXR2</accession>